<dbReference type="KEGG" id="moc:BB934_40400"/>
<reference evidence="1" key="1">
    <citation type="submission" date="2016-07" db="EMBL/GenBank/DDBJ databases">
        <title>Microvirga ossetica sp. nov. a new species of rhizobia isolated from root nodules of the legume species Vicia alpestris Steven originated from North Ossetia region in the Caucasus.</title>
        <authorList>
            <person name="Safronova V.I."/>
            <person name="Kuznetsova I.G."/>
            <person name="Sazanova A.L."/>
            <person name="Belimov A."/>
            <person name="Andronov E."/>
            <person name="Osledkin Y.S."/>
            <person name="Onishchuk O.P."/>
            <person name="Kurchak O.N."/>
            <person name="Shaposhnikov A.I."/>
            <person name="Willems A."/>
            <person name="Tikhonovich I.A."/>
        </authorList>
    </citation>
    <scope>NUCLEOTIDE SEQUENCE [LARGE SCALE GENOMIC DNA]</scope>
    <source>
        <strain evidence="1">V5/3M</strain>
        <plasmid evidence="1">unnamed2</plasmid>
    </source>
</reference>
<gene>
    <name evidence="1" type="ORF">BB934_40400</name>
</gene>
<dbReference type="EMBL" id="CP016619">
    <property type="protein sequence ID" value="ANY84464.1"/>
    <property type="molecule type" value="Genomic_DNA"/>
</dbReference>
<evidence type="ECO:0000313" key="1">
    <source>
        <dbReference type="EMBL" id="ANY84464.1"/>
    </source>
</evidence>
<dbReference type="RefSeq" id="WP_099515352.1">
    <property type="nucleotide sequence ID" value="NZ_CP016619.1"/>
</dbReference>
<dbReference type="InterPro" id="IPR036465">
    <property type="entry name" value="vWFA_dom_sf"/>
</dbReference>
<dbReference type="AlphaFoldDB" id="A0A1B2EWW4"/>
<keyword evidence="1" id="KW-0614">Plasmid</keyword>
<protein>
    <recommendedName>
        <fullName evidence="2">VWA domain-containing protein</fullName>
    </recommendedName>
</protein>
<accession>A0A1B2EWW4</accession>
<dbReference type="Gene3D" id="3.40.50.410">
    <property type="entry name" value="von Willebrand factor, type A domain"/>
    <property type="match status" value="1"/>
</dbReference>
<dbReference type="OrthoDB" id="5430236at2"/>
<proteinExistence type="predicted"/>
<geneLocation type="plasmid" evidence="1">
    <name>unnamed2</name>
</geneLocation>
<sequence>MPERKDLTRSSSAVTSSGRTIDSFLDEAKRLGALQSGAPRARLVFALDATMSRQPTWDLACQVQGEMFAAATQAGGLLVQLVYFRGFGECRSSRWVADPRALTDLMTKISCQGGQTQISRVLRHVRNEASQAPLKVLVYVGDAMEEPIDDLCALAGELGLLGVKAFLFHEGHDPDAARAFQEIARLTGGAYARFDTRASQALAELLRAAATYATNGVEGLTRLAHGSPQARALLTSLTGRS</sequence>
<name>A0A1B2EWW4_9HYPH</name>
<evidence type="ECO:0008006" key="2">
    <source>
        <dbReference type="Google" id="ProtNLM"/>
    </source>
</evidence>
<organism evidence="1">
    <name type="scientific">Microvirga ossetica</name>
    <dbReference type="NCBI Taxonomy" id="1882682"/>
    <lineage>
        <taxon>Bacteria</taxon>
        <taxon>Pseudomonadati</taxon>
        <taxon>Pseudomonadota</taxon>
        <taxon>Alphaproteobacteria</taxon>
        <taxon>Hyphomicrobiales</taxon>
        <taxon>Methylobacteriaceae</taxon>
        <taxon>Microvirga</taxon>
    </lineage>
</organism>
<dbReference type="SUPFAM" id="SSF53300">
    <property type="entry name" value="vWA-like"/>
    <property type="match status" value="1"/>
</dbReference>